<dbReference type="InterPro" id="IPR020846">
    <property type="entry name" value="MFS_dom"/>
</dbReference>
<protein>
    <submittedName>
        <fullName evidence="5">Monocarboxylate transporter 10</fullName>
    </submittedName>
</protein>
<evidence type="ECO:0000256" key="2">
    <source>
        <dbReference type="SAM" id="MobiDB-lite"/>
    </source>
</evidence>
<keyword evidence="6" id="KW-1185">Reference proteome</keyword>
<dbReference type="PANTHER" id="PTHR11360">
    <property type="entry name" value="MONOCARBOXYLATE TRANSPORTER"/>
    <property type="match status" value="1"/>
</dbReference>
<feature type="transmembrane region" description="Helical" evidence="3">
    <location>
        <begin position="490"/>
        <end position="513"/>
    </location>
</feature>
<dbReference type="Pfam" id="PF07690">
    <property type="entry name" value="MFS_1"/>
    <property type="match status" value="1"/>
</dbReference>
<feature type="transmembrane region" description="Helical" evidence="3">
    <location>
        <begin position="456"/>
        <end position="478"/>
    </location>
</feature>
<dbReference type="PANTHER" id="PTHR11360:SF251">
    <property type="entry name" value="MAJOR FACILITATOR SUPERFAMILY (MFS) PROFILE DOMAIN-CONTAINING PROTEIN"/>
    <property type="match status" value="1"/>
</dbReference>
<dbReference type="Proteomes" id="UP000225706">
    <property type="component" value="Unassembled WGS sequence"/>
</dbReference>
<feature type="transmembrane region" description="Helical" evidence="3">
    <location>
        <begin position="284"/>
        <end position="305"/>
    </location>
</feature>
<accession>A0A2B4SL24</accession>
<feature type="transmembrane region" description="Helical" evidence="3">
    <location>
        <begin position="365"/>
        <end position="388"/>
    </location>
</feature>
<evidence type="ECO:0000259" key="4">
    <source>
        <dbReference type="PROSITE" id="PS50850"/>
    </source>
</evidence>
<dbReference type="SUPFAM" id="SSF103473">
    <property type="entry name" value="MFS general substrate transporter"/>
    <property type="match status" value="1"/>
</dbReference>
<evidence type="ECO:0000256" key="1">
    <source>
        <dbReference type="ARBA" id="ARBA00004141"/>
    </source>
</evidence>
<keyword evidence="3" id="KW-0472">Membrane</keyword>
<gene>
    <name evidence="5" type="primary">slc16a10</name>
    <name evidence="5" type="ORF">AWC38_SpisGene3765</name>
</gene>
<feature type="transmembrane region" description="Helical" evidence="3">
    <location>
        <begin position="400"/>
        <end position="418"/>
    </location>
</feature>
<evidence type="ECO:0000256" key="3">
    <source>
        <dbReference type="SAM" id="Phobius"/>
    </source>
</evidence>
<feature type="transmembrane region" description="Helical" evidence="3">
    <location>
        <begin position="253"/>
        <end position="272"/>
    </location>
</feature>
<feature type="transmembrane region" description="Helical" evidence="3">
    <location>
        <begin position="430"/>
        <end position="450"/>
    </location>
</feature>
<evidence type="ECO:0000313" key="5">
    <source>
        <dbReference type="EMBL" id="PFX31374.1"/>
    </source>
</evidence>
<dbReference type="OrthoDB" id="5967001at2759"/>
<keyword evidence="3" id="KW-0812">Transmembrane</keyword>
<evidence type="ECO:0000313" key="6">
    <source>
        <dbReference type="Proteomes" id="UP000225706"/>
    </source>
</evidence>
<feature type="transmembrane region" description="Helical" evidence="3">
    <location>
        <begin position="519"/>
        <end position="543"/>
    </location>
</feature>
<keyword evidence="3" id="KW-1133">Transmembrane helix</keyword>
<reference evidence="6" key="1">
    <citation type="journal article" date="2017" name="bioRxiv">
        <title>Comparative analysis of the genomes of Stylophora pistillata and Acropora digitifera provides evidence for extensive differences between species of corals.</title>
        <authorList>
            <person name="Voolstra C.R."/>
            <person name="Li Y."/>
            <person name="Liew Y.J."/>
            <person name="Baumgarten S."/>
            <person name="Zoccola D."/>
            <person name="Flot J.-F."/>
            <person name="Tambutte S."/>
            <person name="Allemand D."/>
            <person name="Aranda M."/>
        </authorList>
    </citation>
    <scope>NUCLEOTIDE SEQUENCE [LARGE SCALE GENOMIC DNA]</scope>
</reference>
<dbReference type="InterPro" id="IPR050327">
    <property type="entry name" value="Proton-linked_MCT"/>
</dbReference>
<comment type="subcellular location">
    <subcellularLocation>
        <location evidence="1">Membrane</location>
        <topology evidence="1">Multi-pass membrane protein</topology>
    </subcellularLocation>
</comment>
<organism evidence="5 6">
    <name type="scientific">Stylophora pistillata</name>
    <name type="common">Smooth cauliflower coral</name>
    <dbReference type="NCBI Taxonomy" id="50429"/>
    <lineage>
        <taxon>Eukaryota</taxon>
        <taxon>Metazoa</taxon>
        <taxon>Cnidaria</taxon>
        <taxon>Anthozoa</taxon>
        <taxon>Hexacorallia</taxon>
        <taxon>Scleractinia</taxon>
        <taxon>Astrocoeniina</taxon>
        <taxon>Pocilloporidae</taxon>
        <taxon>Stylophora</taxon>
    </lineage>
</organism>
<dbReference type="PROSITE" id="PS50850">
    <property type="entry name" value="MFS"/>
    <property type="match status" value="1"/>
</dbReference>
<comment type="caution">
    <text evidence="5">The sequence shown here is derived from an EMBL/GenBank/DDBJ whole genome shotgun (WGS) entry which is preliminary data.</text>
</comment>
<feature type="transmembrane region" description="Helical" evidence="3">
    <location>
        <begin position="158"/>
        <end position="187"/>
    </location>
</feature>
<dbReference type="InterPro" id="IPR036259">
    <property type="entry name" value="MFS_trans_sf"/>
</dbReference>
<dbReference type="InterPro" id="IPR011701">
    <property type="entry name" value="MFS"/>
</dbReference>
<dbReference type="AlphaFoldDB" id="A0A2B4SL24"/>
<dbReference type="Gene3D" id="1.20.1250.20">
    <property type="entry name" value="MFS general substrate transporter like domains"/>
    <property type="match status" value="2"/>
</dbReference>
<proteinExistence type="predicted"/>
<dbReference type="GO" id="GO:0016020">
    <property type="term" value="C:membrane"/>
    <property type="evidence" value="ECO:0007669"/>
    <property type="project" value="UniProtKB-SubCell"/>
</dbReference>
<name>A0A2B4SL24_STYPI</name>
<feature type="transmembrane region" description="Helical" evidence="3">
    <location>
        <begin position="227"/>
        <end position="247"/>
    </location>
</feature>
<feature type="transmembrane region" description="Helical" evidence="3">
    <location>
        <begin position="311"/>
        <end position="335"/>
    </location>
</feature>
<sequence length="600" mass="65752">MCRSSQCPSNSTENHSETESKALRLHLREENENDDFLLLERKEKGLGTSSNGEYFQVKDYKKEDAISKSANGDLSRKNVVYQLLAQGVSVALATFPEFFHQGMAREEKGLTKSVGLSLTNEDHDDRRKKLYSECKGLALWIPRMDTSSVFKSAPDGGYGWCVCASAFSVHFVLAGIQNSFGILYVYILDEFGGKKGTSAWVGSIHLFALYTVAPFVTIACDLWGCRITGFVGGLVCVTGLVASSFVTQLYLLFVTYGVLFGIGASLAFITTFRIISLWFERKLALVNGICSAGAYCGTIALGPFIQHIVTLTGLSTTFIIMAGIAAVTAVSALAYRPPPEPVSLGKRDIQFKKIFDRTLLKDKSFLVFLLGIGLYASGCLIPASYVPAFAKELGVPPKKGAFLLMAWSASSSIFSFFTGKLADKFSRYRVEIFQFAMIGVAISTSLLSPARSFHGFIGMMVIYGAFDSGFVLLRAVVAEDLVGRDQASRGVGIMFTVLGIAYCAGIPLAGWIYDTTNSYPLSFIAASVFSASGCILLFLIPLFRISHKRLLHDPKTVDRVGHLEQKELHSDMERLKFSPIPLTEISIQNVDLRTLRETYL</sequence>
<dbReference type="CDD" id="cd17352">
    <property type="entry name" value="MFS_MCT_SLC16"/>
    <property type="match status" value="1"/>
</dbReference>
<dbReference type="GO" id="GO:0022857">
    <property type="term" value="F:transmembrane transporter activity"/>
    <property type="evidence" value="ECO:0007669"/>
    <property type="project" value="InterPro"/>
</dbReference>
<feature type="region of interest" description="Disordered" evidence="2">
    <location>
        <begin position="1"/>
        <end position="21"/>
    </location>
</feature>
<dbReference type="EMBL" id="LSMT01000036">
    <property type="protein sequence ID" value="PFX31374.1"/>
    <property type="molecule type" value="Genomic_DNA"/>
</dbReference>
<feature type="transmembrane region" description="Helical" evidence="3">
    <location>
        <begin position="199"/>
        <end position="220"/>
    </location>
</feature>
<feature type="domain" description="Major facilitator superfamily (MFS) profile" evidence="4">
    <location>
        <begin position="364"/>
        <end position="600"/>
    </location>
</feature>